<reference evidence="2 3" key="1">
    <citation type="submission" date="2016-10" db="EMBL/GenBank/DDBJ databases">
        <authorList>
            <person name="Varghese N."/>
            <person name="Submissions S."/>
        </authorList>
    </citation>
    <scope>NUCLEOTIDE SEQUENCE [LARGE SCALE GENOMIC DNA]</scope>
    <source>
        <strain evidence="2 3">WCC6</strain>
    </source>
</reference>
<dbReference type="InterPro" id="IPR036264">
    <property type="entry name" value="Bact_exopeptidase_dim_dom"/>
</dbReference>
<dbReference type="RefSeq" id="WP_074708314.1">
    <property type="nucleotide sequence ID" value="NZ_CALAKB010000010.1"/>
</dbReference>
<dbReference type="PANTHER" id="PTHR11014">
    <property type="entry name" value="PEPTIDASE M20 FAMILY MEMBER"/>
    <property type="match status" value="1"/>
</dbReference>
<dbReference type="Pfam" id="PF07687">
    <property type="entry name" value="M20_dimer"/>
    <property type="match status" value="1"/>
</dbReference>
<accession>A0A1H3ATE1</accession>
<name>A0A1H3ATE1_ACIFE</name>
<dbReference type="SUPFAM" id="SSF55031">
    <property type="entry name" value="Bacterial exopeptidase dimerisation domain"/>
    <property type="match status" value="1"/>
</dbReference>
<feature type="domain" description="Peptidase M20 dimerisation" evidence="1">
    <location>
        <begin position="12"/>
        <end position="106"/>
    </location>
</feature>
<keyword evidence="2" id="KW-0378">Hydrolase</keyword>
<dbReference type="InterPro" id="IPR017439">
    <property type="entry name" value="Amidohydrolase"/>
</dbReference>
<dbReference type="InterPro" id="IPR011650">
    <property type="entry name" value="Peptidase_M20_dimer"/>
</dbReference>
<dbReference type="AlphaFoldDB" id="A0A1H3ATE1"/>
<dbReference type="PANTHER" id="PTHR11014:SF63">
    <property type="entry name" value="METALLOPEPTIDASE, PUTATIVE (AFU_ORTHOLOGUE AFUA_6G09600)-RELATED"/>
    <property type="match status" value="1"/>
</dbReference>
<gene>
    <name evidence="2" type="ORF">SAMN05216495_1227</name>
</gene>
<dbReference type="GO" id="GO:0016787">
    <property type="term" value="F:hydrolase activity"/>
    <property type="evidence" value="ECO:0007669"/>
    <property type="project" value="UniProtKB-KW"/>
</dbReference>
<comment type="caution">
    <text evidence="2">The sequence shown here is derived from an EMBL/GenBank/DDBJ whole genome shotgun (WGS) entry which is preliminary data.</text>
</comment>
<sequence length="125" mass="13485">MGLRKDKAKEIDFTITVHGVSAHGSTPHLGKDAIVAASAVVQAAQTLVSRVNNPLRPLVLGFESVRAGKQFNIVCDKVQLTGCLQAYDDELLMDMADKLKKLARRTAETFDCRSEMALLPEGGAC</sequence>
<dbReference type="Proteomes" id="UP000182379">
    <property type="component" value="Unassembled WGS sequence"/>
</dbReference>
<dbReference type="EMBL" id="FNOP01000022">
    <property type="protein sequence ID" value="SDX32109.1"/>
    <property type="molecule type" value="Genomic_DNA"/>
</dbReference>
<organism evidence="2 3">
    <name type="scientific">Acidaminococcus fermentans</name>
    <dbReference type="NCBI Taxonomy" id="905"/>
    <lineage>
        <taxon>Bacteria</taxon>
        <taxon>Bacillati</taxon>
        <taxon>Bacillota</taxon>
        <taxon>Negativicutes</taxon>
        <taxon>Acidaminococcales</taxon>
        <taxon>Acidaminococcaceae</taxon>
        <taxon>Acidaminococcus</taxon>
    </lineage>
</organism>
<evidence type="ECO:0000313" key="3">
    <source>
        <dbReference type="Proteomes" id="UP000182379"/>
    </source>
</evidence>
<evidence type="ECO:0000313" key="2">
    <source>
        <dbReference type="EMBL" id="SDX32109.1"/>
    </source>
</evidence>
<evidence type="ECO:0000259" key="1">
    <source>
        <dbReference type="Pfam" id="PF07687"/>
    </source>
</evidence>
<protein>
    <submittedName>
        <fullName evidence="2">Hippurate hydrolase/N-acetyldiaminopimelate deacetylase</fullName>
    </submittedName>
</protein>
<proteinExistence type="predicted"/>
<dbReference type="Gene3D" id="3.30.70.360">
    <property type="match status" value="1"/>
</dbReference>